<dbReference type="InterPro" id="IPR000843">
    <property type="entry name" value="HTH_LacI"/>
</dbReference>
<dbReference type="AlphaFoldDB" id="A0A382E7J6"/>
<dbReference type="Gene3D" id="1.10.260.40">
    <property type="entry name" value="lambda repressor-like DNA-binding domains"/>
    <property type="match status" value="1"/>
</dbReference>
<dbReference type="EMBL" id="UINC01042965">
    <property type="protein sequence ID" value="SVB46312.1"/>
    <property type="molecule type" value="Genomic_DNA"/>
</dbReference>
<organism evidence="6">
    <name type="scientific">marine metagenome</name>
    <dbReference type="NCBI Taxonomy" id="408172"/>
    <lineage>
        <taxon>unclassified sequences</taxon>
        <taxon>metagenomes</taxon>
        <taxon>ecological metagenomes</taxon>
    </lineage>
</organism>
<dbReference type="Pfam" id="PF00356">
    <property type="entry name" value="LacI"/>
    <property type="match status" value="1"/>
</dbReference>
<dbReference type="CDD" id="cd01392">
    <property type="entry name" value="HTH_LacI"/>
    <property type="match status" value="1"/>
</dbReference>
<dbReference type="SMART" id="SM00354">
    <property type="entry name" value="HTH_LACI"/>
    <property type="match status" value="1"/>
</dbReference>
<name>A0A382E7J6_9ZZZZ</name>
<dbReference type="InterPro" id="IPR010982">
    <property type="entry name" value="Lambda_DNA-bd_dom_sf"/>
</dbReference>
<dbReference type="GO" id="GO:0003700">
    <property type="term" value="F:DNA-binding transcription factor activity"/>
    <property type="evidence" value="ECO:0007669"/>
    <property type="project" value="TreeGrafter"/>
</dbReference>
<dbReference type="SUPFAM" id="SSF47413">
    <property type="entry name" value="lambda repressor-like DNA-binding domains"/>
    <property type="match status" value="1"/>
</dbReference>
<dbReference type="Gene3D" id="3.40.50.2300">
    <property type="match status" value="1"/>
</dbReference>
<feature type="domain" description="HTH lacI-type" evidence="5">
    <location>
        <begin position="8"/>
        <end position="60"/>
    </location>
</feature>
<accession>A0A382E7J6</accession>
<evidence type="ECO:0000256" key="4">
    <source>
        <dbReference type="ARBA" id="ARBA00023163"/>
    </source>
</evidence>
<dbReference type="SUPFAM" id="SSF53822">
    <property type="entry name" value="Periplasmic binding protein-like I"/>
    <property type="match status" value="1"/>
</dbReference>
<proteinExistence type="predicted"/>
<feature type="non-terminal residue" evidence="6">
    <location>
        <position position="115"/>
    </location>
</feature>
<keyword evidence="3" id="KW-0238">DNA-binding</keyword>
<reference evidence="6" key="1">
    <citation type="submission" date="2018-05" db="EMBL/GenBank/DDBJ databases">
        <authorList>
            <person name="Lanie J.A."/>
            <person name="Ng W.-L."/>
            <person name="Kazmierczak K.M."/>
            <person name="Andrzejewski T.M."/>
            <person name="Davidsen T.M."/>
            <person name="Wayne K.J."/>
            <person name="Tettelin H."/>
            <person name="Glass J.I."/>
            <person name="Rusch D."/>
            <person name="Podicherti R."/>
            <person name="Tsui H.-C.T."/>
            <person name="Winkler M.E."/>
        </authorList>
    </citation>
    <scope>NUCLEOTIDE SEQUENCE</scope>
</reference>
<protein>
    <recommendedName>
        <fullName evidence="5">HTH lacI-type domain-containing protein</fullName>
    </recommendedName>
</protein>
<sequence length="115" mass="12847">MKTKLNNPTSQDVAKLAGVSQSAVSRCFTKGSSISNRMRLRVIEAAKQLGYKPDVYNLNSLSNENGGLVGVILPYITNRYYPEVLTELHESLRNNGFRVLLITTDDDEEVDEKLI</sequence>
<dbReference type="PANTHER" id="PTHR30146">
    <property type="entry name" value="LACI-RELATED TRANSCRIPTIONAL REPRESSOR"/>
    <property type="match status" value="1"/>
</dbReference>
<evidence type="ECO:0000256" key="1">
    <source>
        <dbReference type="ARBA" id="ARBA00022491"/>
    </source>
</evidence>
<dbReference type="InterPro" id="IPR028082">
    <property type="entry name" value="Peripla_BP_I"/>
</dbReference>
<keyword evidence="1" id="KW-0678">Repressor</keyword>
<dbReference type="PANTHER" id="PTHR30146:SF95">
    <property type="entry name" value="RIBOSE OPERON REPRESSOR"/>
    <property type="match status" value="1"/>
</dbReference>
<evidence type="ECO:0000256" key="2">
    <source>
        <dbReference type="ARBA" id="ARBA00023015"/>
    </source>
</evidence>
<dbReference type="GO" id="GO:0000976">
    <property type="term" value="F:transcription cis-regulatory region binding"/>
    <property type="evidence" value="ECO:0007669"/>
    <property type="project" value="TreeGrafter"/>
</dbReference>
<evidence type="ECO:0000256" key="3">
    <source>
        <dbReference type="ARBA" id="ARBA00023125"/>
    </source>
</evidence>
<keyword evidence="2" id="KW-0805">Transcription regulation</keyword>
<evidence type="ECO:0000259" key="5">
    <source>
        <dbReference type="PROSITE" id="PS50932"/>
    </source>
</evidence>
<dbReference type="PROSITE" id="PS50932">
    <property type="entry name" value="HTH_LACI_2"/>
    <property type="match status" value="1"/>
</dbReference>
<gene>
    <name evidence="6" type="ORF">METZ01_LOCUS199166</name>
</gene>
<keyword evidence="4" id="KW-0804">Transcription</keyword>
<evidence type="ECO:0000313" key="6">
    <source>
        <dbReference type="EMBL" id="SVB46312.1"/>
    </source>
</evidence>